<evidence type="ECO:0000256" key="1">
    <source>
        <dbReference type="SAM" id="SignalP"/>
    </source>
</evidence>
<reference evidence="3 4" key="1">
    <citation type="submission" date="2019-07" db="EMBL/GenBank/DDBJ databases">
        <authorList>
            <person name="Huq M.A."/>
        </authorList>
    </citation>
    <scope>NUCLEOTIDE SEQUENCE [LARGE SCALE GENOMIC DNA]</scope>
    <source>
        <strain evidence="3 4">MAH-3</strain>
    </source>
</reference>
<sequence length="495" mass="54328">MKLKLFLLFLLSYSFSFSQTQGVAFPTVGKGVATPFVTDYHALGINTSALGWRPRYAGKKFTTGTSEFAFGVSSPSLNSQKLQNLTSTLYNAAQHKNPNEVDYKRQLQSAGDYAESGVAINFDYNWLGFAYYGERFGGIAFNIRENYSWYSKMNSQTTDLLFRGKLSSVFDSLTVVYGSDTSRIANNANISEDSLGHVVSGSLNVPIRISELTKGTQIQMVWNRSYNVGYGRKLFGKDSVFEVYGGVGARLITSMAMFNMTSDDDGLRMYSAITPTFDIDYGNVSGSNSVPKKSKGMAPVMGTGYGIDLSASIILFNKVRIAAAVNNIGSVTYKRNVYKVKDTLFASFNLGGVNSDNITQTVNQLVRDNGLLTLEGEQKYTVINASDFRFGVSYEPIKYIRLGFDVVAPFNKETPGSIQNPVYSFGGDIIPVKWLQLSIGYYGGGVYKNNMPLGLTFIIKDGAYEFGIASRDALSFFLKDGTSVSAALGFARVRF</sequence>
<dbReference type="InterPro" id="IPR043781">
    <property type="entry name" value="DUF5723"/>
</dbReference>
<accession>A0A556MJV1</accession>
<comment type="caution">
    <text evidence="3">The sequence shown here is derived from an EMBL/GenBank/DDBJ whole genome shotgun (WGS) entry which is preliminary data.</text>
</comment>
<name>A0A556MJV1_9FLAO</name>
<evidence type="ECO:0000313" key="3">
    <source>
        <dbReference type="EMBL" id="TSJ40187.1"/>
    </source>
</evidence>
<protein>
    <recommendedName>
        <fullName evidence="2">DUF5723 domain-containing protein</fullName>
    </recommendedName>
</protein>
<evidence type="ECO:0000313" key="4">
    <source>
        <dbReference type="Proteomes" id="UP000316008"/>
    </source>
</evidence>
<feature type="chain" id="PRO_5022125086" description="DUF5723 domain-containing protein" evidence="1">
    <location>
        <begin position="21"/>
        <end position="495"/>
    </location>
</feature>
<keyword evidence="1" id="KW-0732">Signal</keyword>
<dbReference type="OrthoDB" id="9808610at2"/>
<dbReference type="Pfam" id="PF18990">
    <property type="entry name" value="DUF5723"/>
    <property type="match status" value="1"/>
</dbReference>
<dbReference type="RefSeq" id="WP_144334315.1">
    <property type="nucleotide sequence ID" value="NZ_VLPL01000009.1"/>
</dbReference>
<keyword evidence="4" id="KW-1185">Reference proteome</keyword>
<gene>
    <name evidence="3" type="ORF">FO442_16445</name>
</gene>
<dbReference type="EMBL" id="VLPL01000009">
    <property type="protein sequence ID" value="TSJ40187.1"/>
    <property type="molecule type" value="Genomic_DNA"/>
</dbReference>
<feature type="domain" description="DUF5723" evidence="2">
    <location>
        <begin position="183"/>
        <end position="457"/>
    </location>
</feature>
<proteinExistence type="predicted"/>
<organism evidence="3 4">
    <name type="scientific">Fluviicola chungangensis</name>
    <dbReference type="NCBI Taxonomy" id="2597671"/>
    <lineage>
        <taxon>Bacteria</taxon>
        <taxon>Pseudomonadati</taxon>
        <taxon>Bacteroidota</taxon>
        <taxon>Flavobacteriia</taxon>
        <taxon>Flavobacteriales</taxon>
        <taxon>Crocinitomicaceae</taxon>
        <taxon>Fluviicola</taxon>
    </lineage>
</organism>
<feature type="signal peptide" evidence="1">
    <location>
        <begin position="1"/>
        <end position="20"/>
    </location>
</feature>
<evidence type="ECO:0000259" key="2">
    <source>
        <dbReference type="Pfam" id="PF18990"/>
    </source>
</evidence>
<dbReference type="AlphaFoldDB" id="A0A556MJV1"/>
<dbReference type="Proteomes" id="UP000316008">
    <property type="component" value="Unassembled WGS sequence"/>
</dbReference>